<gene>
    <name evidence="1" type="ORF">Nepgr_015987</name>
</gene>
<proteinExistence type="predicted"/>
<protein>
    <submittedName>
        <fullName evidence="1">Uncharacterized protein</fullName>
    </submittedName>
</protein>
<evidence type="ECO:0000313" key="2">
    <source>
        <dbReference type="Proteomes" id="UP001279734"/>
    </source>
</evidence>
<comment type="caution">
    <text evidence="1">The sequence shown here is derived from an EMBL/GenBank/DDBJ whole genome shotgun (WGS) entry which is preliminary data.</text>
</comment>
<dbReference type="Proteomes" id="UP001279734">
    <property type="component" value="Unassembled WGS sequence"/>
</dbReference>
<accession>A0AAD3XRU0</accession>
<sequence length="155" mass="17420">MDENSGREGILPSICQWESDGVAVNLFNTTFLRHLRELFLLDIVNYMMANCETDILFREFPSPWTLELQFINCCIGILVKLQQELGVRLVLDQVGVLWWTALSVASSIGLGSGLPTFVQHLKPHIAQFTIKGHQSAEILPSSQPRYIFTLAIQCG</sequence>
<organism evidence="1 2">
    <name type="scientific">Nepenthes gracilis</name>
    <name type="common">Slender pitcher plant</name>
    <dbReference type="NCBI Taxonomy" id="150966"/>
    <lineage>
        <taxon>Eukaryota</taxon>
        <taxon>Viridiplantae</taxon>
        <taxon>Streptophyta</taxon>
        <taxon>Embryophyta</taxon>
        <taxon>Tracheophyta</taxon>
        <taxon>Spermatophyta</taxon>
        <taxon>Magnoliopsida</taxon>
        <taxon>eudicotyledons</taxon>
        <taxon>Gunneridae</taxon>
        <taxon>Pentapetalae</taxon>
        <taxon>Caryophyllales</taxon>
        <taxon>Nepenthaceae</taxon>
        <taxon>Nepenthes</taxon>
    </lineage>
</organism>
<reference evidence="1" key="1">
    <citation type="submission" date="2023-05" db="EMBL/GenBank/DDBJ databases">
        <title>Nepenthes gracilis genome sequencing.</title>
        <authorList>
            <person name="Fukushima K."/>
        </authorList>
    </citation>
    <scope>NUCLEOTIDE SEQUENCE</scope>
    <source>
        <strain evidence="1">SING2019-196</strain>
    </source>
</reference>
<evidence type="ECO:0000313" key="1">
    <source>
        <dbReference type="EMBL" id="GMH14146.1"/>
    </source>
</evidence>
<dbReference type="EMBL" id="BSYO01000013">
    <property type="protein sequence ID" value="GMH14146.1"/>
    <property type="molecule type" value="Genomic_DNA"/>
</dbReference>
<name>A0AAD3XRU0_NEPGR</name>
<keyword evidence="2" id="KW-1185">Reference proteome</keyword>
<dbReference type="AlphaFoldDB" id="A0AAD3XRU0"/>